<dbReference type="InterPro" id="IPR025157">
    <property type="entry name" value="Hemagglutinin_rpt"/>
</dbReference>
<feature type="non-terminal residue" evidence="3">
    <location>
        <position position="206"/>
    </location>
</feature>
<dbReference type="Pfam" id="PF13332">
    <property type="entry name" value="Fil_haemagg_2"/>
    <property type="match status" value="2"/>
</dbReference>
<name>A0A9X2W3A7_9ENTR</name>
<dbReference type="AlphaFoldDB" id="A0A9X2W3A7"/>
<accession>A0A9X2W3A7</accession>
<keyword evidence="1" id="KW-0800">Toxin</keyword>
<evidence type="ECO:0000313" key="3">
    <source>
        <dbReference type="EMBL" id="MCT4700275.1"/>
    </source>
</evidence>
<evidence type="ECO:0000313" key="4">
    <source>
        <dbReference type="Proteomes" id="UP001150641"/>
    </source>
</evidence>
<evidence type="ECO:0000256" key="1">
    <source>
        <dbReference type="ARBA" id="ARBA00022656"/>
    </source>
</evidence>
<feature type="region of interest" description="Disordered" evidence="2">
    <location>
        <begin position="143"/>
        <end position="168"/>
    </location>
</feature>
<reference evidence="3" key="1">
    <citation type="submission" date="2022-03" db="EMBL/GenBank/DDBJ databases">
        <title>Proposal of a novel genus Dryocolo and two novel species.</title>
        <authorList>
            <person name="Maddock D.W."/>
            <person name="Brady C.L."/>
            <person name="Denman S."/>
            <person name="Arnold D."/>
        </authorList>
    </citation>
    <scope>NUCLEOTIDE SEQUENCE</scope>
    <source>
        <strain evidence="3">H6W4</strain>
    </source>
</reference>
<dbReference type="GO" id="GO:0003824">
    <property type="term" value="F:catalytic activity"/>
    <property type="evidence" value="ECO:0007669"/>
    <property type="project" value="UniProtKB-ARBA"/>
</dbReference>
<evidence type="ECO:0000256" key="2">
    <source>
        <dbReference type="SAM" id="MobiDB-lite"/>
    </source>
</evidence>
<feature type="non-terminal residue" evidence="3">
    <location>
        <position position="1"/>
    </location>
</feature>
<protein>
    <submittedName>
        <fullName evidence="3">Hemagglutinin repeat-containing protein</fullName>
    </submittedName>
</protein>
<dbReference type="GO" id="GO:0090729">
    <property type="term" value="F:toxin activity"/>
    <property type="evidence" value="ECO:0007669"/>
    <property type="project" value="UniProtKB-KW"/>
</dbReference>
<gene>
    <name evidence="3" type="ORF">MUA00_00270</name>
</gene>
<proteinExistence type="predicted"/>
<keyword evidence="4" id="KW-1185">Reference proteome</keyword>
<organism evidence="3 4">
    <name type="scientific">Dryocola boscaweniae</name>
    <dbReference type="NCBI Taxonomy" id="2925397"/>
    <lineage>
        <taxon>Bacteria</taxon>
        <taxon>Pseudomonadati</taxon>
        <taxon>Pseudomonadota</taxon>
        <taxon>Gammaproteobacteria</taxon>
        <taxon>Enterobacterales</taxon>
        <taxon>Enterobacteriaceae</taxon>
        <taxon>Dryocola</taxon>
    </lineage>
</organism>
<comment type="caution">
    <text evidence="3">The sequence shown here is derived from an EMBL/GenBank/DDBJ whole genome shotgun (WGS) entry which is preliminary data.</text>
</comment>
<sequence>SGSTLSANNNLSINSDNSISNLNAGLISAGGGLQLSALGDINNIGSTIAGKTVALESIGGSISNVTLTERWSIGGNSRSGNMHLSGTDTGPTASITAQDDMSLSAGKDINVKGANVAAGGSLLMLADGNINVTANQITESYSQSGFRGKDATSKESVTQSGSTLTAGGNLGMQAGNDLTLAASAVNAGGNATLMAGNDLNLNAAQT</sequence>
<dbReference type="RefSeq" id="WP_271121238.1">
    <property type="nucleotide sequence ID" value="NZ_JALHAN010000037.1"/>
</dbReference>
<dbReference type="EMBL" id="JALHAP010000047">
    <property type="protein sequence ID" value="MCT4700275.1"/>
    <property type="molecule type" value="Genomic_DNA"/>
</dbReference>
<dbReference type="Proteomes" id="UP001150641">
    <property type="component" value="Unassembled WGS sequence"/>
</dbReference>
<feature type="compositionally biased region" description="Polar residues" evidence="2">
    <location>
        <begin position="154"/>
        <end position="166"/>
    </location>
</feature>